<feature type="compositionally biased region" description="Basic and acidic residues" evidence="1">
    <location>
        <begin position="366"/>
        <end position="418"/>
    </location>
</feature>
<accession>L0B097</accession>
<name>L0B097_THEEQ</name>
<dbReference type="KEGG" id="beq:BEWA_006540"/>
<dbReference type="Proteomes" id="UP000031512">
    <property type="component" value="Chromosome 3"/>
</dbReference>
<sequence length="510" mass="55736">MPSPTSGVTINIREKPTDNENLPYIYGSDQVRLERGENPPGSGFLMFKHTSPNGQPFQVDKVMFGDAQVSDIGVNYGDKIDHLAVWYWRETLETMTNPLLAEVFRNGSYTYNYNKGGMETSWTSLPIIQNPRPIPLHNKDLETQLDGLNCYLNDAVTLNLTFENSSKLSNNSARGKNTYCCITHSPNATSGRVSVEKVKVSCKQNPNHRSADCYKHEFTPSNGWRLAAIKYDPTGGSTRNRINLNGHKSPPSVTTVYAFYKDNNPKLIYVEGNEENKWFKSPTGGNSNDENWEKVLTDLQGIKPTNFNSLTCNQWSKLKEALTEAGCGSLPKCPQEHSQSSFRLSAGGGSPSTPPGPQGPSGIDGYRGDTVEKGTQDTKSLQEQEQQQRTKESEELRQEVKEAEGEGSEKEKLKKKEEEDGVQVTNGDQTGSTESSSPEQGAAEGDPDGPGRGGDGTAAEFGTGAAEAGIFATIGYFIAGTTGSGAAGFLGYKGYKLYQNFKGDPWVRQI</sequence>
<feature type="region of interest" description="Disordered" evidence="1">
    <location>
        <begin position="330"/>
        <end position="460"/>
    </location>
</feature>
<evidence type="ECO:0000313" key="3">
    <source>
        <dbReference type="Proteomes" id="UP000031512"/>
    </source>
</evidence>
<dbReference type="VEuPathDB" id="PiroplasmaDB:BEWA_006540"/>
<dbReference type="GeneID" id="15804661"/>
<reference evidence="2 3" key="1">
    <citation type="journal article" date="2012" name="BMC Genomics">
        <title>Comparative genomic analysis and phylogenetic position of Theileria equi.</title>
        <authorList>
            <person name="Kappmeyer L.S."/>
            <person name="Thiagarajan M."/>
            <person name="Herndon D.R."/>
            <person name="Ramsay J.D."/>
            <person name="Caler E."/>
            <person name="Djikeng A."/>
            <person name="Gillespie J.J."/>
            <person name="Lau A.O."/>
            <person name="Roalson E.H."/>
            <person name="Silva J.C."/>
            <person name="Silva M.G."/>
            <person name="Suarez C.E."/>
            <person name="Ueti M.W."/>
            <person name="Nene V.M."/>
            <person name="Mealey R.H."/>
            <person name="Knowles D.P."/>
            <person name="Brayton K.A."/>
        </authorList>
    </citation>
    <scope>NUCLEOTIDE SEQUENCE [LARGE SCALE GENOMIC DNA]</scope>
    <source>
        <strain evidence="2 3">WA</strain>
    </source>
</reference>
<dbReference type="eggNOG" id="ENOG502RZYA">
    <property type="taxonomic scope" value="Eukaryota"/>
</dbReference>
<evidence type="ECO:0000256" key="1">
    <source>
        <dbReference type="SAM" id="MobiDB-lite"/>
    </source>
</evidence>
<organism evidence="2 3">
    <name type="scientific">Theileria equi strain WA</name>
    <dbReference type="NCBI Taxonomy" id="1537102"/>
    <lineage>
        <taxon>Eukaryota</taxon>
        <taxon>Sar</taxon>
        <taxon>Alveolata</taxon>
        <taxon>Apicomplexa</taxon>
        <taxon>Aconoidasida</taxon>
        <taxon>Piroplasmida</taxon>
        <taxon>Theileriidae</taxon>
        <taxon>Theileria</taxon>
    </lineage>
</organism>
<feature type="compositionally biased region" description="Polar residues" evidence="1">
    <location>
        <begin position="423"/>
        <end position="439"/>
    </location>
</feature>
<dbReference type="AlphaFoldDB" id="L0B097"/>
<dbReference type="RefSeq" id="XP_004830911.1">
    <property type="nucleotide sequence ID" value="XM_004830854.1"/>
</dbReference>
<gene>
    <name evidence="2" type="ORF">BEWA_006540</name>
</gene>
<protein>
    <submittedName>
        <fullName evidence="2">Uncharacterized protein</fullName>
    </submittedName>
</protein>
<evidence type="ECO:0000313" key="2">
    <source>
        <dbReference type="EMBL" id="AFZ81245.1"/>
    </source>
</evidence>
<dbReference type="EMBL" id="CP001670">
    <property type="protein sequence ID" value="AFZ81245.1"/>
    <property type="molecule type" value="Genomic_DNA"/>
</dbReference>
<keyword evidence="3" id="KW-1185">Reference proteome</keyword>
<proteinExistence type="predicted"/>